<feature type="chain" id="PRO_5011275035" evidence="1">
    <location>
        <begin position="25"/>
        <end position="189"/>
    </location>
</feature>
<dbReference type="OMA" id="FPQATFQ"/>
<dbReference type="AlphaFoldDB" id="A0A202BA55"/>
<dbReference type="GeneID" id="66364499"/>
<evidence type="ECO:0000259" key="2">
    <source>
        <dbReference type="SMART" id="SM00867"/>
    </source>
</evidence>
<keyword evidence="1" id="KW-0732">Signal</keyword>
<comment type="caution">
    <text evidence="3">The sequence shown here is derived from an EMBL/GenBank/DDBJ whole genome shotgun (WGS) entry which is preliminary data.</text>
</comment>
<dbReference type="PANTHER" id="PTHR34406">
    <property type="entry name" value="PROTEIN YCEI"/>
    <property type="match status" value="1"/>
</dbReference>
<dbReference type="RefSeq" id="WP_011136824.1">
    <property type="nucleotide sequence ID" value="NZ_CP024028.1"/>
</dbReference>
<evidence type="ECO:0000313" key="3">
    <source>
        <dbReference type="EMBL" id="OVE48368.1"/>
    </source>
</evidence>
<dbReference type="SMART" id="SM00867">
    <property type="entry name" value="YceI"/>
    <property type="match status" value="1"/>
</dbReference>
<dbReference type="EMBL" id="NHOO01000007">
    <property type="protein sequence ID" value="OVE48368.1"/>
    <property type="molecule type" value="Genomic_DNA"/>
</dbReference>
<evidence type="ECO:0000256" key="1">
    <source>
        <dbReference type="SAM" id="SignalP"/>
    </source>
</evidence>
<reference evidence="3 4" key="1">
    <citation type="submission" date="2017-05" db="EMBL/GenBank/DDBJ databases">
        <title>Chromobacterium violaceum GHPS1 isolated from Hydrocarbon polluted soil in French Guiana display an awesome secondary metabolite arsenal and a battery of drug and heavy-metal-resistance and detoxification of xenobiotics proteins.</title>
        <authorList>
            <person name="Belbahri L."/>
        </authorList>
    </citation>
    <scope>NUCLEOTIDE SEQUENCE [LARGE SCALE GENOMIC DNA]</scope>
    <source>
        <strain evidence="3 4">GHPS1</strain>
    </source>
</reference>
<dbReference type="InterPro" id="IPR007372">
    <property type="entry name" value="Lipid/polyisoprenoid-bd_YceI"/>
</dbReference>
<dbReference type="InterPro" id="IPR036761">
    <property type="entry name" value="TTHA0802/YceI-like_sf"/>
</dbReference>
<accession>A0A202BA55</accession>
<dbReference type="PANTHER" id="PTHR34406:SF1">
    <property type="entry name" value="PROTEIN YCEI"/>
    <property type="match status" value="1"/>
</dbReference>
<keyword evidence="4" id="KW-1185">Reference proteome</keyword>
<feature type="signal peptide" evidence="1">
    <location>
        <begin position="1"/>
        <end position="24"/>
    </location>
</feature>
<protein>
    <submittedName>
        <fullName evidence="3">YceI family protein</fullName>
    </submittedName>
</protein>
<organism evidence="3 4">
    <name type="scientific">Chromobacterium violaceum</name>
    <dbReference type="NCBI Taxonomy" id="536"/>
    <lineage>
        <taxon>Bacteria</taxon>
        <taxon>Pseudomonadati</taxon>
        <taxon>Pseudomonadota</taxon>
        <taxon>Betaproteobacteria</taxon>
        <taxon>Neisseriales</taxon>
        <taxon>Chromobacteriaceae</taxon>
        <taxon>Chromobacterium</taxon>
    </lineage>
</organism>
<sequence length="189" mass="20335">MDIKRIAMPLLLGGLLAAPLAAQAVEYTAIQQDKSNIAFGYKQMGVGMQGHFKKFSAQLNFDPAKPAAAKAQLDVSLASIDTGSAEANEQVADKDWFNTKQYPNARFVSSAIKPLGGNRFQVDGKLTIKGRTQPVSTVATMTPQGNAAAFDGVFTIKRADFAIGEGDWKDFGTVANEIQIKFHLLARAK</sequence>
<dbReference type="Proteomes" id="UP000196342">
    <property type="component" value="Unassembled WGS sequence"/>
</dbReference>
<dbReference type="Gene3D" id="2.40.128.110">
    <property type="entry name" value="Lipid/polyisoprenoid-binding, YceI-like"/>
    <property type="match status" value="1"/>
</dbReference>
<proteinExistence type="predicted"/>
<dbReference type="Pfam" id="PF04264">
    <property type="entry name" value="YceI"/>
    <property type="match status" value="1"/>
</dbReference>
<evidence type="ECO:0000313" key="4">
    <source>
        <dbReference type="Proteomes" id="UP000196342"/>
    </source>
</evidence>
<dbReference type="SUPFAM" id="SSF101874">
    <property type="entry name" value="YceI-like"/>
    <property type="match status" value="1"/>
</dbReference>
<gene>
    <name evidence="3" type="ORF">CBW21_10465</name>
</gene>
<name>A0A202BA55_CHRVL</name>
<feature type="domain" description="Lipid/polyisoprenoid-binding YceI-like" evidence="2">
    <location>
        <begin position="26"/>
        <end position="187"/>
    </location>
</feature>